<accession>A0AAV9JKK2</accession>
<evidence type="ECO:0000313" key="1">
    <source>
        <dbReference type="EMBL" id="KAK4545732.1"/>
    </source>
</evidence>
<protein>
    <submittedName>
        <fullName evidence="1">Uncharacterized protein</fullName>
    </submittedName>
</protein>
<comment type="caution">
    <text evidence="1">The sequence shown here is derived from an EMBL/GenBank/DDBJ whole genome shotgun (WGS) entry which is preliminary data.</text>
</comment>
<sequence>MFGTTSPPAGPPSAAAHIQRPGDQQTILGVGTANADGKFDGIWSALFMCHKGPACEVCFPPKPVIVIYHFVDHGDNSEDREVEVDAHDVSILQANAASAGPKKYVPCGDVKCTNCTPEANVRKWEENSWKLQSTPGWVAGIERDRNRRALSSTKGSMRGWRFGGQVEIG</sequence>
<gene>
    <name evidence="1" type="ORF">LTR36_002686</name>
</gene>
<evidence type="ECO:0000313" key="2">
    <source>
        <dbReference type="Proteomes" id="UP001324427"/>
    </source>
</evidence>
<dbReference type="Proteomes" id="UP001324427">
    <property type="component" value="Unassembled WGS sequence"/>
</dbReference>
<name>A0AAV9JKK2_9PEZI</name>
<dbReference type="EMBL" id="JAVFHQ010000018">
    <property type="protein sequence ID" value="KAK4545732.1"/>
    <property type="molecule type" value="Genomic_DNA"/>
</dbReference>
<dbReference type="AlphaFoldDB" id="A0AAV9JKK2"/>
<organism evidence="1 2">
    <name type="scientific">Oleoguttula mirabilis</name>
    <dbReference type="NCBI Taxonomy" id="1507867"/>
    <lineage>
        <taxon>Eukaryota</taxon>
        <taxon>Fungi</taxon>
        <taxon>Dikarya</taxon>
        <taxon>Ascomycota</taxon>
        <taxon>Pezizomycotina</taxon>
        <taxon>Dothideomycetes</taxon>
        <taxon>Dothideomycetidae</taxon>
        <taxon>Mycosphaerellales</taxon>
        <taxon>Teratosphaeriaceae</taxon>
        <taxon>Oleoguttula</taxon>
    </lineage>
</organism>
<keyword evidence="2" id="KW-1185">Reference proteome</keyword>
<reference evidence="1 2" key="1">
    <citation type="submission" date="2021-11" db="EMBL/GenBank/DDBJ databases">
        <title>Black yeast isolated from Biological Soil Crust.</title>
        <authorList>
            <person name="Kurbessoian T."/>
        </authorList>
    </citation>
    <scope>NUCLEOTIDE SEQUENCE [LARGE SCALE GENOMIC DNA]</scope>
    <source>
        <strain evidence="1 2">CCFEE 5522</strain>
    </source>
</reference>
<proteinExistence type="predicted"/>